<dbReference type="AlphaFoldDB" id="A0A369ICN0"/>
<dbReference type="Proteomes" id="UP000253141">
    <property type="component" value="Unassembled WGS sequence"/>
</dbReference>
<name>A0A369ICN0_9BACT</name>
<sequence>MKARLGFVKIMAVVLGLGACDSTKKDKADYEIASPVYAILAEKSLDYLAGFELDAFAEMLADSVEYELPDGTKLMGKMAVINYWKSYQITAGIQSMRIVNATYLPVETHTAEKTTKRLGTKVVIDLTNEMVLKHKNTAVKMNFCLHFNQEKLIDHIDSNYDQTLITLVSHKSILSL</sequence>
<proteinExistence type="predicted"/>
<dbReference type="EMBL" id="QPIW01000002">
    <property type="protein sequence ID" value="RDB07418.1"/>
    <property type="molecule type" value="Genomic_DNA"/>
</dbReference>
<dbReference type="RefSeq" id="WP_114459991.1">
    <property type="nucleotide sequence ID" value="NZ_QPIW01000002.1"/>
</dbReference>
<evidence type="ECO:0000313" key="2">
    <source>
        <dbReference type="Proteomes" id="UP000253141"/>
    </source>
</evidence>
<evidence type="ECO:0000313" key="1">
    <source>
        <dbReference type="EMBL" id="RDB07418.1"/>
    </source>
</evidence>
<evidence type="ECO:0008006" key="3">
    <source>
        <dbReference type="Google" id="ProtNLM"/>
    </source>
</evidence>
<accession>A0A369ICN0</accession>
<keyword evidence="2" id="KW-1185">Reference proteome</keyword>
<dbReference type="Gene3D" id="3.10.450.50">
    <property type="match status" value="1"/>
</dbReference>
<dbReference type="OrthoDB" id="952704at2"/>
<dbReference type="PROSITE" id="PS51257">
    <property type="entry name" value="PROKAR_LIPOPROTEIN"/>
    <property type="match status" value="1"/>
</dbReference>
<organism evidence="1 2">
    <name type="scientific">Runella aurantiaca</name>
    <dbReference type="NCBI Taxonomy" id="2282308"/>
    <lineage>
        <taxon>Bacteria</taxon>
        <taxon>Pseudomonadati</taxon>
        <taxon>Bacteroidota</taxon>
        <taxon>Cytophagia</taxon>
        <taxon>Cytophagales</taxon>
        <taxon>Spirosomataceae</taxon>
        <taxon>Runella</taxon>
    </lineage>
</organism>
<comment type="caution">
    <text evidence="1">The sequence shown here is derived from an EMBL/GenBank/DDBJ whole genome shotgun (WGS) entry which is preliminary data.</text>
</comment>
<gene>
    <name evidence="1" type="ORF">DVG78_05295</name>
</gene>
<reference evidence="1 2" key="1">
    <citation type="submission" date="2018-07" db="EMBL/GenBank/DDBJ databases">
        <title>Genome analysis of Runella aurantiaca.</title>
        <authorList>
            <person name="Yang X."/>
        </authorList>
    </citation>
    <scope>NUCLEOTIDE SEQUENCE [LARGE SCALE GENOMIC DNA]</scope>
    <source>
        <strain evidence="1 2">YX9</strain>
    </source>
</reference>
<protein>
    <recommendedName>
        <fullName evidence="3">Nuclear transport factor 2 family protein</fullName>
    </recommendedName>
</protein>